<reference evidence="1 2" key="1">
    <citation type="journal article" date="2017" name="ISME J.">
        <title>Energy and carbon metabolisms in a deep terrestrial subsurface fluid microbial community.</title>
        <authorList>
            <person name="Momper L."/>
            <person name="Jungbluth S.P."/>
            <person name="Lee M.D."/>
            <person name="Amend J.P."/>
        </authorList>
    </citation>
    <scope>NUCLEOTIDE SEQUENCE [LARGE SCALE GENOMIC DNA]</scope>
    <source>
        <strain evidence="1">SURF_26</strain>
    </source>
</reference>
<dbReference type="Gene3D" id="3.40.30.10">
    <property type="entry name" value="Glutaredoxin"/>
    <property type="match status" value="1"/>
</dbReference>
<organism evidence="1 2">
    <name type="scientific">Candidatus Auribacter fodinae</name>
    <dbReference type="NCBI Taxonomy" id="2093366"/>
    <lineage>
        <taxon>Bacteria</taxon>
        <taxon>Pseudomonadati</taxon>
        <taxon>Candidatus Auribacterota</taxon>
        <taxon>Candidatus Auribacteria</taxon>
        <taxon>Candidatus Auribacterales</taxon>
        <taxon>Candidatus Auribacteraceae</taxon>
        <taxon>Candidatus Auribacter</taxon>
    </lineage>
</organism>
<evidence type="ECO:0008006" key="3">
    <source>
        <dbReference type="Google" id="ProtNLM"/>
    </source>
</evidence>
<sequence>MDTRITVRICTGTACYVMGGANLLTLEDYIPEQLHEIVSIEGSPCLEYCKSKEKGAPPFAIVNGVIIDSATVGLVLDEIKKQAHID</sequence>
<dbReference type="EMBL" id="QZJZ01000093">
    <property type="protein sequence ID" value="RJP56593.1"/>
    <property type="molecule type" value="Genomic_DNA"/>
</dbReference>
<dbReference type="Proteomes" id="UP000266426">
    <property type="component" value="Unassembled WGS sequence"/>
</dbReference>
<comment type="caution">
    <text evidence="1">The sequence shown here is derived from an EMBL/GenBank/DDBJ whole genome shotgun (WGS) entry which is preliminary data.</text>
</comment>
<evidence type="ECO:0000313" key="2">
    <source>
        <dbReference type="Proteomes" id="UP000266426"/>
    </source>
</evidence>
<proteinExistence type="predicted"/>
<protein>
    <recommendedName>
        <fullName evidence="3">(2Fe-2S) ferredoxin domain-containing protein</fullName>
    </recommendedName>
</protein>
<accession>A0A3A4QWD9</accession>
<dbReference type="InterPro" id="IPR036249">
    <property type="entry name" value="Thioredoxin-like_sf"/>
</dbReference>
<dbReference type="SUPFAM" id="SSF52833">
    <property type="entry name" value="Thioredoxin-like"/>
    <property type="match status" value="1"/>
</dbReference>
<gene>
    <name evidence="1" type="ORF">C4541_12085</name>
</gene>
<dbReference type="CDD" id="cd02980">
    <property type="entry name" value="TRX_Fd_family"/>
    <property type="match status" value="1"/>
</dbReference>
<name>A0A3A4QWD9_9BACT</name>
<dbReference type="AlphaFoldDB" id="A0A3A4QWD9"/>
<evidence type="ECO:0000313" key="1">
    <source>
        <dbReference type="EMBL" id="RJP56593.1"/>
    </source>
</evidence>